<protein>
    <submittedName>
        <fullName evidence="2">Uncharacterized protein</fullName>
    </submittedName>
</protein>
<gene>
    <name evidence="2" type="ORF">JEQ12_017741</name>
</gene>
<organism evidence="2 3">
    <name type="scientific">Ovis aries</name>
    <name type="common">Sheep</name>
    <dbReference type="NCBI Taxonomy" id="9940"/>
    <lineage>
        <taxon>Eukaryota</taxon>
        <taxon>Metazoa</taxon>
        <taxon>Chordata</taxon>
        <taxon>Craniata</taxon>
        <taxon>Vertebrata</taxon>
        <taxon>Euteleostomi</taxon>
        <taxon>Mammalia</taxon>
        <taxon>Eutheria</taxon>
        <taxon>Laurasiatheria</taxon>
        <taxon>Artiodactyla</taxon>
        <taxon>Ruminantia</taxon>
        <taxon>Pecora</taxon>
        <taxon>Bovidae</taxon>
        <taxon>Caprinae</taxon>
        <taxon>Ovis</taxon>
    </lineage>
</organism>
<evidence type="ECO:0000256" key="1">
    <source>
        <dbReference type="SAM" id="MobiDB-lite"/>
    </source>
</evidence>
<name>A0A836D147_SHEEP</name>
<dbReference type="Proteomes" id="UP000664991">
    <property type="component" value="Unassembled WGS sequence"/>
</dbReference>
<feature type="compositionally biased region" description="Basic and acidic residues" evidence="1">
    <location>
        <begin position="61"/>
        <end position="80"/>
    </location>
</feature>
<feature type="region of interest" description="Disordered" evidence="1">
    <location>
        <begin position="56"/>
        <end position="82"/>
    </location>
</feature>
<sequence length="107" mass="11586">MDCGGIYSESTSCGLLSPLLRQPQRDSGASLEKEGLSSDDFHNAVSAYFAMRAALPSQSSGKEKAHIPLRLDDKEEKNSGQRETVLPGFLCFAERLQNPLGEKSEGP</sequence>
<dbReference type="EMBL" id="JAEMGP010000007">
    <property type="protein sequence ID" value="KAG5206168.1"/>
    <property type="molecule type" value="Genomic_DNA"/>
</dbReference>
<evidence type="ECO:0000313" key="3">
    <source>
        <dbReference type="Proteomes" id="UP000664991"/>
    </source>
</evidence>
<accession>A0A836D147</accession>
<evidence type="ECO:0000313" key="2">
    <source>
        <dbReference type="EMBL" id="KAG5206168.1"/>
    </source>
</evidence>
<dbReference type="AlphaFoldDB" id="A0A836D147"/>
<proteinExistence type="predicted"/>
<reference evidence="2 3" key="1">
    <citation type="submission" date="2020-12" db="EMBL/GenBank/DDBJ databases">
        <title>De novo assembly of Tibetan sheep genome.</title>
        <authorList>
            <person name="Li X."/>
        </authorList>
    </citation>
    <scope>NUCLEOTIDE SEQUENCE [LARGE SCALE GENOMIC DNA]</scope>
    <source>
        <tissue evidence="2">Heart</tissue>
    </source>
</reference>
<comment type="caution">
    <text evidence="2">The sequence shown here is derived from an EMBL/GenBank/DDBJ whole genome shotgun (WGS) entry which is preliminary data.</text>
</comment>